<sequence length="328" mass="36812">MSRAIATHEEAPAKVEVDAELADNFSVVIPAFNESDNIPELFREIEATFREHGLDGEVILVDDGSSDDSSELARREGARFRRFKLERHKRNLGKTEALLTGARAATTDWLVLFDADLQHSPGEIPRLLAEAAKGYDIVCGRKVGKYEKRLVSGIYNWMSRKAFRVPARDLNSIKIFRTRVLDDVQLRHDWHRFFVVLAHAKGYKVGELDVTLHPRRRGETKYGGSSRVFVGLLDLVSVWFLLIFSRKPMLLFGFTGLLLVGLGLLVGITAIVLRLLGHGFRPLLTLVVLLGIMGVSLFGFGFVAELIATLRAEVDDLRESLRESRKDS</sequence>
<dbReference type="GO" id="GO:0016757">
    <property type="term" value="F:glycosyltransferase activity"/>
    <property type="evidence" value="ECO:0007669"/>
    <property type="project" value="UniProtKB-KW"/>
</dbReference>
<feature type="domain" description="Glycosyltransferase 2-like" evidence="9">
    <location>
        <begin position="26"/>
        <end position="152"/>
    </location>
</feature>
<dbReference type="EMBL" id="JAACAK010000067">
    <property type="protein sequence ID" value="NIR75246.1"/>
    <property type="molecule type" value="Genomic_DNA"/>
</dbReference>
<evidence type="ECO:0000256" key="5">
    <source>
        <dbReference type="ARBA" id="ARBA00022985"/>
    </source>
</evidence>
<feature type="transmembrane region" description="Helical" evidence="8">
    <location>
        <begin position="283"/>
        <end position="308"/>
    </location>
</feature>
<comment type="caution">
    <text evidence="10">The sequence shown here is derived from an EMBL/GenBank/DDBJ whole genome shotgun (WGS) entry which is preliminary data.</text>
</comment>
<dbReference type="GO" id="GO:0005886">
    <property type="term" value="C:plasma membrane"/>
    <property type="evidence" value="ECO:0007669"/>
    <property type="project" value="TreeGrafter"/>
</dbReference>
<dbReference type="SUPFAM" id="SSF53448">
    <property type="entry name" value="Nucleotide-diphospho-sugar transferases"/>
    <property type="match status" value="1"/>
</dbReference>
<dbReference type="PANTHER" id="PTHR48090">
    <property type="entry name" value="UNDECAPRENYL-PHOSPHATE 4-DEOXY-4-FORMAMIDO-L-ARABINOSE TRANSFERASE-RELATED"/>
    <property type="match status" value="1"/>
</dbReference>
<accession>A0AAE4ZAM1</accession>
<dbReference type="InterPro" id="IPR001173">
    <property type="entry name" value="Glyco_trans_2-like"/>
</dbReference>
<evidence type="ECO:0000256" key="6">
    <source>
        <dbReference type="ARBA" id="ARBA00022989"/>
    </source>
</evidence>
<evidence type="ECO:0000313" key="11">
    <source>
        <dbReference type="Proteomes" id="UP000702544"/>
    </source>
</evidence>
<dbReference type="GO" id="GO:0009103">
    <property type="term" value="P:lipopolysaccharide biosynthetic process"/>
    <property type="evidence" value="ECO:0007669"/>
    <property type="project" value="UniProtKB-KW"/>
</dbReference>
<keyword evidence="7 8" id="KW-0472">Membrane</keyword>
<dbReference type="InterPro" id="IPR029044">
    <property type="entry name" value="Nucleotide-diphossugar_trans"/>
</dbReference>
<organism evidence="10 11">
    <name type="scientific">Candidatus Kutchimonas denitrificans</name>
    <dbReference type="NCBI Taxonomy" id="3056748"/>
    <lineage>
        <taxon>Bacteria</taxon>
        <taxon>Pseudomonadati</taxon>
        <taxon>Gemmatimonadota</taxon>
        <taxon>Gemmatimonadia</taxon>
        <taxon>Candidatus Palauibacterales</taxon>
        <taxon>Candidatus Palauibacteraceae</taxon>
        <taxon>Candidatus Kutchimonas</taxon>
    </lineage>
</organism>
<dbReference type="InterPro" id="IPR050256">
    <property type="entry name" value="Glycosyltransferase_2"/>
</dbReference>
<dbReference type="Pfam" id="PF00535">
    <property type="entry name" value="Glycos_transf_2"/>
    <property type="match status" value="1"/>
</dbReference>
<dbReference type="AlphaFoldDB" id="A0AAE4ZAM1"/>
<evidence type="ECO:0000256" key="3">
    <source>
        <dbReference type="ARBA" id="ARBA00022679"/>
    </source>
</evidence>
<protein>
    <submittedName>
        <fullName evidence="10">Glycosyltransferase</fullName>
    </submittedName>
</protein>
<keyword evidence="5" id="KW-0448">Lipopolysaccharide biosynthesis</keyword>
<evidence type="ECO:0000256" key="2">
    <source>
        <dbReference type="ARBA" id="ARBA00022676"/>
    </source>
</evidence>
<evidence type="ECO:0000256" key="7">
    <source>
        <dbReference type="ARBA" id="ARBA00023136"/>
    </source>
</evidence>
<dbReference type="Proteomes" id="UP000702544">
    <property type="component" value="Unassembled WGS sequence"/>
</dbReference>
<evidence type="ECO:0000313" key="10">
    <source>
        <dbReference type="EMBL" id="NIR75246.1"/>
    </source>
</evidence>
<feature type="transmembrane region" description="Helical" evidence="8">
    <location>
        <begin position="225"/>
        <end position="244"/>
    </location>
</feature>
<keyword evidence="1" id="KW-1003">Cell membrane</keyword>
<proteinExistence type="predicted"/>
<dbReference type="Gene3D" id="3.90.550.10">
    <property type="entry name" value="Spore Coat Polysaccharide Biosynthesis Protein SpsA, Chain A"/>
    <property type="match status" value="1"/>
</dbReference>
<dbReference type="PANTHER" id="PTHR48090:SF3">
    <property type="entry name" value="UNDECAPRENYL-PHOSPHATE 4-DEOXY-4-FORMAMIDO-L-ARABINOSE TRANSFERASE"/>
    <property type="match status" value="1"/>
</dbReference>
<reference evidence="10 11" key="1">
    <citation type="submission" date="2020-01" db="EMBL/GenBank/DDBJ databases">
        <title>Genomes assembled from Gulf of Kutch pelagic sediment metagenomes.</title>
        <authorList>
            <person name="Chandrashekar M."/>
            <person name="Mahajan M.S."/>
            <person name="Dave K.J."/>
            <person name="Vatsa P."/>
            <person name="Nathani N.M."/>
        </authorList>
    </citation>
    <scope>NUCLEOTIDE SEQUENCE [LARGE SCALE GENOMIC DNA]</scope>
    <source>
        <strain evidence="10">KS3-K002</strain>
    </source>
</reference>
<evidence type="ECO:0000256" key="1">
    <source>
        <dbReference type="ARBA" id="ARBA00022475"/>
    </source>
</evidence>
<keyword evidence="4 8" id="KW-0812">Transmembrane</keyword>
<keyword evidence="6 8" id="KW-1133">Transmembrane helix</keyword>
<keyword evidence="2" id="KW-0328">Glycosyltransferase</keyword>
<evidence type="ECO:0000256" key="4">
    <source>
        <dbReference type="ARBA" id="ARBA00022692"/>
    </source>
</evidence>
<gene>
    <name evidence="10" type="ORF">GWO12_09055</name>
</gene>
<evidence type="ECO:0000259" key="9">
    <source>
        <dbReference type="Pfam" id="PF00535"/>
    </source>
</evidence>
<keyword evidence="3" id="KW-0808">Transferase</keyword>
<name>A0AAE4ZAM1_9BACT</name>
<evidence type="ECO:0000256" key="8">
    <source>
        <dbReference type="SAM" id="Phobius"/>
    </source>
</evidence>
<feature type="transmembrane region" description="Helical" evidence="8">
    <location>
        <begin position="250"/>
        <end position="276"/>
    </location>
</feature>